<comment type="subunit">
    <text evidence="2 5">Part of the 50S ribosomal subunit.</text>
</comment>
<comment type="caution">
    <text evidence="7">The sequence shown here is derived from an EMBL/GenBank/DDBJ whole genome shotgun (WGS) entry which is preliminary data.</text>
</comment>
<evidence type="ECO:0000259" key="6">
    <source>
        <dbReference type="Pfam" id="PF00327"/>
    </source>
</evidence>
<dbReference type="Gene3D" id="3.30.1390.20">
    <property type="entry name" value="Ribosomal protein L30, ferredoxin-like fold domain"/>
    <property type="match status" value="1"/>
</dbReference>
<dbReference type="InterPro" id="IPR016082">
    <property type="entry name" value="Ribosomal_uL30_ferredoxin-like"/>
</dbReference>
<keyword evidence="4 5" id="KW-0687">Ribonucleoprotein</keyword>
<evidence type="ECO:0000313" key="7">
    <source>
        <dbReference type="EMBL" id="PCJ26418.1"/>
    </source>
</evidence>
<dbReference type="InterPro" id="IPR036919">
    <property type="entry name" value="Ribo_uL30_ferredoxin-like_sf"/>
</dbReference>
<dbReference type="GO" id="GO:0006412">
    <property type="term" value="P:translation"/>
    <property type="evidence" value="ECO:0007669"/>
    <property type="project" value="UniProtKB-UniRule"/>
</dbReference>
<dbReference type="PANTHER" id="PTHR15892:SF2">
    <property type="entry name" value="LARGE RIBOSOMAL SUBUNIT PROTEIN UL30M"/>
    <property type="match status" value="1"/>
</dbReference>
<dbReference type="InterPro" id="IPR005996">
    <property type="entry name" value="Ribosomal_uL30_bac-type"/>
</dbReference>
<dbReference type="GO" id="GO:0003735">
    <property type="term" value="F:structural constituent of ribosome"/>
    <property type="evidence" value="ECO:0007669"/>
    <property type="project" value="InterPro"/>
</dbReference>
<evidence type="ECO:0000256" key="3">
    <source>
        <dbReference type="ARBA" id="ARBA00022980"/>
    </source>
</evidence>
<dbReference type="CDD" id="cd01658">
    <property type="entry name" value="Ribosomal_L30"/>
    <property type="match status" value="1"/>
</dbReference>
<dbReference type="SUPFAM" id="SSF55129">
    <property type="entry name" value="Ribosomal protein L30p/L7e"/>
    <property type="match status" value="1"/>
</dbReference>
<keyword evidence="3 5" id="KW-0689">Ribosomal protein</keyword>
<dbReference type="AlphaFoldDB" id="A0A2A5B5M7"/>
<dbReference type="HAMAP" id="MF_01371_B">
    <property type="entry name" value="Ribosomal_uL30_B"/>
    <property type="match status" value="1"/>
</dbReference>
<name>A0A2A5B5M7_9GAMM</name>
<dbReference type="PANTHER" id="PTHR15892">
    <property type="entry name" value="MITOCHONDRIAL RIBOSOMAL PROTEIN L30"/>
    <property type="match status" value="1"/>
</dbReference>
<protein>
    <recommendedName>
        <fullName evidence="5">Large ribosomal subunit protein uL30</fullName>
    </recommendedName>
</protein>
<dbReference type="EMBL" id="NVVJ01000011">
    <property type="protein sequence ID" value="PCJ26418.1"/>
    <property type="molecule type" value="Genomic_DNA"/>
</dbReference>
<dbReference type="Pfam" id="PF00327">
    <property type="entry name" value="Ribosomal_L30"/>
    <property type="match status" value="1"/>
</dbReference>
<dbReference type="FunFam" id="3.30.1390.20:FF:000001">
    <property type="entry name" value="50S ribosomal protein L30"/>
    <property type="match status" value="1"/>
</dbReference>
<comment type="similarity">
    <text evidence="1 5">Belongs to the universal ribosomal protein uL30 family.</text>
</comment>
<dbReference type="Proteomes" id="UP000218327">
    <property type="component" value="Unassembled WGS sequence"/>
</dbReference>
<evidence type="ECO:0000256" key="1">
    <source>
        <dbReference type="ARBA" id="ARBA00007594"/>
    </source>
</evidence>
<evidence type="ECO:0000256" key="2">
    <source>
        <dbReference type="ARBA" id="ARBA00011838"/>
    </source>
</evidence>
<sequence length="59" mass="6558">MAKKTVKITLVRSPIGALPRHKLCVKGLGLRRMHQSVEVEDTPAVRGMINKISYMLAVD</sequence>
<reference evidence="8" key="1">
    <citation type="submission" date="2017-08" db="EMBL/GenBank/DDBJ databases">
        <title>A dynamic microbial community with high functional redundancy inhabits the cold, oxic subseafloor aquifer.</title>
        <authorList>
            <person name="Tully B.J."/>
            <person name="Wheat C.G."/>
            <person name="Glazer B.T."/>
            <person name="Huber J.A."/>
        </authorList>
    </citation>
    <scope>NUCLEOTIDE SEQUENCE [LARGE SCALE GENOMIC DNA]</scope>
</reference>
<organism evidence="7 8">
    <name type="scientific">SAR86 cluster bacterium</name>
    <dbReference type="NCBI Taxonomy" id="2030880"/>
    <lineage>
        <taxon>Bacteria</taxon>
        <taxon>Pseudomonadati</taxon>
        <taxon>Pseudomonadota</taxon>
        <taxon>Gammaproteobacteria</taxon>
        <taxon>SAR86 cluster</taxon>
    </lineage>
</organism>
<evidence type="ECO:0000313" key="8">
    <source>
        <dbReference type="Proteomes" id="UP000218327"/>
    </source>
</evidence>
<accession>A0A2A5B5M7</accession>
<proteinExistence type="inferred from homology"/>
<evidence type="ECO:0000256" key="5">
    <source>
        <dbReference type="HAMAP-Rule" id="MF_01371"/>
    </source>
</evidence>
<feature type="domain" description="Large ribosomal subunit protein uL30-like ferredoxin-like fold" evidence="6">
    <location>
        <begin position="6"/>
        <end position="55"/>
    </location>
</feature>
<dbReference type="NCBIfam" id="TIGR01308">
    <property type="entry name" value="rpmD_bact"/>
    <property type="match status" value="1"/>
</dbReference>
<dbReference type="GO" id="GO:0022625">
    <property type="term" value="C:cytosolic large ribosomal subunit"/>
    <property type="evidence" value="ECO:0007669"/>
    <property type="project" value="TreeGrafter"/>
</dbReference>
<dbReference type="PIRSF" id="PIRSF002211">
    <property type="entry name" value="Ribosomal_L30_bac-type"/>
    <property type="match status" value="1"/>
</dbReference>
<gene>
    <name evidence="5" type="primary">rpmD</name>
    <name evidence="7" type="ORF">COA96_05290</name>
</gene>
<evidence type="ECO:0000256" key="4">
    <source>
        <dbReference type="ARBA" id="ARBA00023274"/>
    </source>
</evidence>